<feature type="transmembrane region" description="Helical" evidence="6">
    <location>
        <begin position="55"/>
        <end position="73"/>
    </location>
</feature>
<feature type="transmembrane region" description="Helical" evidence="6">
    <location>
        <begin position="12"/>
        <end position="35"/>
    </location>
</feature>
<evidence type="ECO:0000313" key="8">
    <source>
        <dbReference type="Proteomes" id="UP000830055"/>
    </source>
</evidence>
<dbReference type="Pfam" id="PF06146">
    <property type="entry name" value="PsiE"/>
    <property type="match status" value="1"/>
</dbReference>
<name>A0ABN6M8X5_9BACT</name>
<comment type="subcellular location">
    <subcellularLocation>
        <location evidence="1">Cell membrane</location>
        <topology evidence="1">Multi-pass membrane protein</topology>
    </subcellularLocation>
</comment>
<feature type="transmembrane region" description="Helical" evidence="6">
    <location>
        <begin position="111"/>
        <end position="129"/>
    </location>
</feature>
<feature type="transmembrane region" description="Helical" evidence="6">
    <location>
        <begin position="85"/>
        <end position="105"/>
    </location>
</feature>
<sequence length="138" mass="15602">MIPLIKKFERILILSLVVMMTVVLFLAALELLWVLIKDIVSPPMFLLEIDELLEIFGLFMLVVIGIELLETIVKTYVHEAVDHTKIVMTVAIIAICRKVIILDVGPDDYGTMLGIAALVLALCVGYFLLRYVQKKEEE</sequence>
<evidence type="ECO:0000256" key="3">
    <source>
        <dbReference type="ARBA" id="ARBA00022692"/>
    </source>
</evidence>
<evidence type="ECO:0000256" key="2">
    <source>
        <dbReference type="ARBA" id="ARBA00022475"/>
    </source>
</evidence>
<reference evidence="7 8" key="1">
    <citation type="submission" date="2022-01" db="EMBL/GenBank/DDBJ databases">
        <title>Desulfofustis limnae sp. nov., a novel mesophilic sulfate-reducing bacterium isolated from marsh soil.</title>
        <authorList>
            <person name="Watanabe M."/>
            <person name="Takahashi A."/>
            <person name="Kojima H."/>
            <person name="Fukui M."/>
        </authorList>
    </citation>
    <scope>NUCLEOTIDE SEQUENCE [LARGE SCALE GENOMIC DNA]</scope>
    <source>
        <strain evidence="7 8">PPLL</strain>
    </source>
</reference>
<proteinExistence type="predicted"/>
<evidence type="ECO:0000256" key="4">
    <source>
        <dbReference type="ARBA" id="ARBA00022989"/>
    </source>
</evidence>
<evidence type="ECO:0000313" key="7">
    <source>
        <dbReference type="EMBL" id="BDD88410.1"/>
    </source>
</evidence>
<keyword evidence="5 6" id="KW-0472">Membrane</keyword>
<dbReference type="EMBL" id="AP025516">
    <property type="protein sequence ID" value="BDD88410.1"/>
    <property type="molecule type" value="Genomic_DNA"/>
</dbReference>
<gene>
    <name evidence="7" type="ORF">DPPLL_27750</name>
</gene>
<keyword evidence="3 6" id="KW-0812">Transmembrane</keyword>
<dbReference type="RefSeq" id="WP_284151778.1">
    <property type="nucleotide sequence ID" value="NZ_AP025516.1"/>
</dbReference>
<evidence type="ECO:0000256" key="6">
    <source>
        <dbReference type="SAM" id="Phobius"/>
    </source>
</evidence>
<evidence type="ECO:0000256" key="1">
    <source>
        <dbReference type="ARBA" id="ARBA00004651"/>
    </source>
</evidence>
<dbReference type="Proteomes" id="UP000830055">
    <property type="component" value="Chromosome"/>
</dbReference>
<accession>A0ABN6M8X5</accession>
<keyword evidence="4 6" id="KW-1133">Transmembrane helix</keyword>
<evidence type="ECO:0008006" key="9">
    <source>
        <dbReference type="Google" id="ProtNLM"/>
    </source>
</evidence>
<protein>
    <recommendedName>
        <fullName evidence="9">Phosphate-starvation-inducible E-like protein</fullName>
    </recommendedName>
</protein>
<keyword evidence="2" id="KW-1003">Cell membrane</keyword>
<dbReference type="InterPro" id="IPR020948">
    <property type="entry name" value="P_starv_induced_PsiE-like"/>
</dbReference>
<organism evidence="7 8">
    <name type="scientific">Desulfofustis limnaeus</name>
    <dbReference type="NCBI Taxonomy" id="2740163"/>
    <lineage>
        <taxon>Bacteria</taxon>
        <taxon>Pseudomonadati</taxon>
        <taxon>Thermodesulfobacteriota</taxon>
        <taxon>Desulfobulbia</taxon>
        <taxon>Desulfobulbales</taxon>
        <taxon>Desulfocapsaceae</taxon>
        <taxon>Desulfofustis</taxon>
    </lineage>
</organism>
<evidence type="ECO:0000256" key="5">
    <source>
        <dbReference type="ARBA" id="ARBA00023136"/>
    </source>
</evidence>
<keyword evidence="8" id="KW-1185">Reference proteome</keyword>